<evidence type="ECO:0000313" key="3">
    <source>
        <dbReference type="Proteomes" id="UP000605099"/>
    </source>
</evidence>
<dbReference type="InterPro" id="IPR016161">
    <property type="entry name" value="Ald_DH/histidinol_DH"/>
</dbReference>
<dbReference type="Pfam" id="PF05893">
    <property type="entry name" value="LuxC"/>
    <property type="match status" value="1"/>
</dbReference>
<comment type="caution">
    <text evidence="2">The sequence shown here is derived from an EMBL/GenBank/DDBJ whole genome shotgun (WGS) entry which is preliminary data.</text>
</comment>
<gene>
    <name evidence="2" type="ORF">GCM10011349_34330</name>
</gene>
<evidence type="ECO:0000313" key="2">
    <source>
        <dbReference type="EMBL" id="GGN56595.1"/>
    </source>
</evidence>
<organism evidence="2 3">
    <name type="scientific">Novosphingobium indicum</name>
    <dbReference type="NCBI Taxonomy" id="462949"/>
    <lineage>
        <taxon>Bacteria</taxon>
        <taxon>Pseudomonadati</taxon>
        <taxon>Pseudomonadota</taxon>
        <taxon>Alphaproteobacteria</taxon>
        <taxon>Sphingomonadales</taxon>
        <taxon>Sphingomonadaceae</taxon>
        <taxon>Novosphingobium</taxon>
    </lineage>
</organism>
<dbReference type="EMBL" id="BMLK01000018">
    <property type="protein sequence ID" value="GGN56595.1"/>
    <property type="molecule type" value="Genomic_DNA"/>
</dbReference>
<evidence type="ECO:0000256" key="1">
    <source>
        <dbReference type="ARBA" id="ARBA00022857"/>
    </source>
</evidence>
<keyword evidence="3" id="KW-1185">Reference proteome</keyword>
<name>A0ABQ2JT66_9SPHN</name>
<dbReference type="SUPFAM" id="SSF53720">
    <property type="entry name" value="ALDH-like"/>
    <property type="match status" value="1"/>
</dbReference>
<dbReference type="InterPro" id="IPR008670">
    <property type="entry name" value="CoA_reduct_LuxC"/>
</dbReference>
<reference evidence="3" key="1">
    <citation type="journal article" date="2019" name="Int. J. Syst. Evol. Microbiol.">
        <title>The Global Catalogue of Microorganisms (GCM) 10K type strain sequencing project: providing services to taxonomists for standard genome sequencing and annotation.</title>
        <authorList>
            <consortium name="The Broad Institute Genomics Platform"/>
            <consortium name="The Broad Institute Genome Sequencing Center for Infectious Disease"/>
            <person name="Wu L."/>
            <person name="Ma J."/>
        </authorList>
    </citation>
    <scope>NUCLEOTIDE SEQUENCE [LARGE SCALE GENOMIC DNA]</scope>
    <source>
        <strain evidence="3">CGMCC 1.6784</strain>
    </source>
</reference>
<sequence>MMATRPISYAVLRGQVIESDLIEFGGRSGDISFLAPDPQKIASRIPLASPRLMEDLYDLSFEDILDYLAELGARLDVNGNDYLREAREHSYATAPTTKPIMDHFFHDMPFMFDKERIRGMVDFNIGVDYLERWVEQEINGSKVGIRAYGARTLHIVAGNGPVLGALTVLRGAVTRGDTIIKVPSNDPFTTGAIARTMVDMAPDHPITKHLAVAYWRGGDEALESQIYQPHNIEKICAWGGFASVKHVTKYIQPGIELISLDPKRSASIIGPQALEDDEAIEETARRLACDFSVGNQTACASARMVYVMCGTEDEDIEKLKTLGQKAYDAMFDLPEVLTTKPKRYDPDLKSSVDSLRFSEDFYTVIGGEEGEGAVIVSHTSDRVDFWEYLGDRTVNLIPVDTLEEVLDVVDAYTQTVGIWPESLREVVRHKGALHGGQRFVQLGYVFNGPGLVGPQDGIEPMRRIVKWIISEEPSEGRKGFWEADKEDIKVVA</sequence>
<dbReference type="Proteomes" id="UP000605099">
    <property type="component" value="Unassembled WGS sequence"/>
</dbReference>
<dbReference type="RefSeq" id="WP_229710521.1">
    <property type="nucleotide sequence ID" value="NZ_BMLK01000018.1"/>
</dbReference>
<protein>
    <submittedName>
        <fullName evidence="2">Long-chain-fatty-acyl-CoA reductase</fullName>
    </submittedName>
</protein>
<keyword evidence="1" id="KW-0521">NADP</keyword>
<accession>A0ABQ2JT66</accession>
<proteinExistence type="predicted"/>